<dbReference type="InterPro" id="IPR036610">
    <property type="entry name" value="PEBP-like_sf"/>
</dbReference>
<sequence>MTAILKVTIDGWENGRKIPGKFAFGIPASEGHVALSDNKNPSVSWSGAPSSTKSFVLICHDSDVPSSGEDVNQEDRLIPADLPRVDFFHWVLVDIPATQFNIAEGEDSDGITPKGKAPGSMPYGIRGINNYTDWFAGDPDMSGNYGGYDGPCPPWNDSIVHHYHITVYALDVETLGLSGVFGGPDALTAMEGHILAKGSRVGTYSLNPDIPA</sequence>
<proteinExistence type="predicted"/>
<dbReference type="GO" id="GO:0004860">
    <property type="term" value="F:protein kinase inhibitor activity"/>
    <property type="evidence" value="ECO:0007669"/>
    <property type="project" value="UniProtKB-KW"/>
</dbReference>
<dbReference type="PANTHER" id="PTHR30289:SF1">
    <property type="entry name" value="PEBP (PHOSPHATIDYLETHANOLAMINE-BINDING PROTEIN) FAMILY PROTEIN"/>
    <property type="match status" value="1"/>
</dbReference>
<keyword evidence="1" id="KW-0649">Protein kinase inhibitor</keyword>
<gene>
    <name evidence="1" type="ORF">NBZ79_03645</name>
</gene>
<dbReference type="RefSeq" id="WP_251935621.1">
    <property type="nucleotide sequence ID" value="NZ_CP098747.1"/>
</dbReference>
<dbReference type="SUPFAM" id="SSF49777">
    <property type="entry name" value="PEBP-like"/>
    <property type="match status" value="1"/>
</dbReference>
<dbReference type="InterPro" id="IPR008914">
    <property type="entry name" value="PEBP"/>
</dbReference>
<dbReference type="Gene3D" id="3.90.280.10">
    <property type="entry name" value="PEBP-like"/>
    <property type="match status" value="1"/>
</dbReference>
<dbReference type="PANTHER" id="PTHR30289">
    <property type="entry name" value="UNCHARACTERIZED PROTEIN YBCL-RELATED"/>
    <property type="match status" value="1"/>
</dbReference>
<keyword evidence="2" id="KW-1185">Reference proteome</keyword>
<dbReference type="CDD" id="cd00865">
    <property type="entry name" value="PEBP_bact_arch"/>
    <property type="match status" value="1"/>
</dbReference>
<reference evidence="1" key="1">
    <citation type="submission" date="2022-06" db="EMBL/GenBank/DDBJ databases">
        <title>Sneathiella actinostolidae sp. nov., isolated from a sea anemonein the Western Pacific Ocean.</title>
        <authorList>
            <person name="Wei M.J."/>
        </authorList>
    </citation>
    <scope>NUCLEOTIDE SEQUENCE</scope>
    <source>
        <strain evidence="1">PHK-P5</strain>
    </source>
</reference>
<evidence type="ECO:0000313" key="1">
    <source>
        <dbReference type="EMBL" id="USG62066.1"/>
    </source>
</evidence>
<name>A0ABY4WBN1_9PROT</name>
<dbReference type="Proteomes" id="UP001056291">
    <property type="component" value="Chromosome"/>
</dbReference>
<evidence type="ECO:0000313" key="2">
    <source>
        <dbReference type="Proteomes" id="UP001056291"/>
    </source>
</evidence>
<accession>A0ABY4WBN1</accession>
<protein>
    <submittedName>
        <fullName evidence="1">YbhB/YbcL family Raf kinase inhibitor-like protein</fullName>
    </submittedName>
</protein>
<dbReference type="EMBL" id="CP098747">
    <property type="protein sequence ID" value="USG62066.1"/>
    <property type="molecule type" value="Genomic_DNA"/>
</dbReference>
<dbReference type="InterPro" id="IPR005247">
    <property type="entry name" value="YbhB_YbcL/LppC-like"/>
</dbReference>
<dbReference type="Pfam" id="PF01161">
    <property type="entry name" value="PBP"/>
    <property type="match status" value="1"/>
</dbReference>
<organism evidence="1 2">
    <name type="scientific">Sneathiella marina</name>
    <dbReference type="NCBI Taxonomy" id="2950108"/>
    <lineage>
        <taxon>Bacteria</taxon>
        <taxon>Pseudomonadati</taxon>
        <taxon>Pseudomonadota</taxon>
        <taxon>Alphaproteobacteria</taxon>
        <taxon>Sneathiellales</taxon>
        <taxon>Sneathiellaceae</taxon>
        <taxon>Sneathiella</taxon>
    </lineage>
</organism>